<evidence type="ECO:0000313" key="7">
    <source>
        <dbReference type="Proteomes" id="UP000245845"/>
    </source>
</evidence>
<evidence type="ECO:0000259" key="5">
    <source>
        <dbReference type="Pfam" id="PF01420"/>
    </source>
</evidence>
<accession>A0A2Y9B9D9</accession>
<dbReference type="GO" id="GO:0009307">
    <property type="term" value="P:DNA restriction-modification system"/>
    <property type="evidence" value="ECO:0007669"/>
    <property type="project" value="UniProtKB-KW"/>
</dbReference>
<dbReference type="CDD" id="cd17262">
    <property type="entry name" value="RMtype1_S_Aco12261I-TRD2-CR2"/>
    <property type="match status" value="1"/>
</dbReference>
<dbReference type="OrthoDB" id="9795776at2"/>
<evidence type="ECO:0000256" key="2">
    <source>
        <dbReference type="ARBA" id="ARBA00022747"/>
    </source>
</evidence>
<evidence type="ECO:0000313" key="6">
    <source>
        <dbReference type="EMBL" id="PWJ32297.1"/>
    </source>
</evidence>
<keyword evidence="7" id="KW-1185">Reference proteome</keyword>
<dbReference type="Pfam" id="PF01420">
    <property type="entry name" value="Methylase_S"/>
    <property type="match status" value="3"/>
</dbReference>
<dbReference type="InterPro" id="IPR044946">
    <property type="entry name" value="Restrct_endonuc_typeI_TRD_sf"/>
</dbReference>
<organism evidence="6 7">
    <name type="scientific">Faecalicatena orotica</name>
    <dbReference type="NCBI Taxonomy" id="1544"/>
    <lineage>
        <taxon>Bacteria</taxon>
        <taxon>Bacillati</taxon>
        <taxon>Bacillota</taxon>
        <taxon>Clostridia</taxon>
        <taxon>Lachnospirales</taxon>
        <taxon>Lachnospiraceae</taxon>
        <taxon>Faecalicatena</taxon>
    </lineage>
</organism>
<gene>
    <name evidence="6" type="ORF">A8806_101585</name>
</gene>
<comment type="similarity">
    <text evidence="1">Belongs to the type-I restriction system S methylase family.</text>
</comment>
<dbReference type="PANTHER" id="PTHR43140:SF1">
    <property type="entry name" value="TYPE I RESTRICTION ENZYME ECOKI SPECIFICITY SUBUNIT"/>
    <property type="match status" value="1"/>
</dbReference>
<keyword evidence="2" id="KW-0680">Restriction system</keyword>
<proteinExistence type="inferred from homology"/>
<dbReference type="AlphaFoldDB" id="A0A2Y9B9D9"/>
<evidence type="ECO:0000256" key="4">
    <source>
        <dbReference type="ARBA" id="ARBA00038652"/>
    </source>
</evidence>
<dbReference type="InterPro" id="IPR000055">
    <property type="entry name" value="Restrct_endonuc_typeI_TRD"/>
</dbReference>
<keyword evidence="3" id="KW-0238">DNA-binding</keyword>
<dbReference type="RefSeq" id="WP_109729638.1">
    <property type="nucleotide sequence ID" value="NZ_BAAACK010000007.1"/>
</dbReference>
<dbReference type="EMBL" id="QGDL01000001">
    <property type="protein sequence ID" value="PWJ32297.1"/>
    <property type="molecule type" value="Genomic_DNA"/>
</dbReference>
<dbReference type="SUPFAM" id="SSF116734">
    <property type="entry name" value="DNA methylase specificity domain"/>
    <property type="match status" value="3"/>
</dbReference>
<sequence>MSKWDDLINELCPNGVERKKIKDTYKRLKGTPITAAKMKEIDNPDGAVRIFAGGKTVIDAFEEDIPKANITRVPAVLVQSRGIIDVIYYDKPFTFKNEMWAYTADTEIEVRYLYHVLKNNMNIFRDAASGMGSLPQISLKVTEEFELPVPPLEVQREIVHILDSFTLLIAELIAELTARKKQYEFYRDTLLDKNVGTIKTKKLSEIVDVRDGTHDSPKQSNEGYPLVTSKNITDGKLDMTSCYLISKEDYISVNQRSKVDDNNILFSMIGTIGEMVVAKEPINYAIKNIGLIKSEDEVMAKYLMHYLSCGIAKKYIAENIKGTAPKYLSLTALREFPVLLPTRDVQIRLVEVLDNFDSICADLNIGLPAEINARQKQYESYRDALLTYAATGQIISRQTDRQTDRQSIIKLIQYVFVYAPVTLEDISINCDSQRKPVTSGNREKGNVPYYGASGIVDYVKDYIFDGDYLLVSEDGANLTARVTPIAFSITGKTWVNNHAHVLKFDEYATRRYVEIYLNSIDLSYYITGAAQPKLNQKNLNMIEIPLPSLEEQKRIVEILDRFDTLCTDISEGLPAEINARQKQYEYYRDKLLTFKEIEKVE</sequence>
<dbReference type="PANTHER" id="PTHR43140">
    <property type="entry name" value="TYPE-1 RESTRICTION ENZYME ECOKI SPECIFICITY PROTEIN"/>
    <property type="match status" value="1"/>
</dbReference>
<evidence type="ECO:0000256" key="3">
    <source>
        <dbReference type="ARBA" id="ARBA00023125"/>
    </source>
</evidence>
<dbReference type="InterPro" id="IPR051212">
    <property type="entry name" value="Type-I_RE_S_subunit"/>
</dbReference>
<dbReference type="CDD" id="cd17246">
    <property type="entry name" value="RMtype1_S_SonII-TRD2-CR2_like"/>
    <property type="match status" value="1"/>
</dbReference>
<comment type="caution">
    <text evidence="6">The sequence shown here is derived from an EMBL/GenBank/DDBJ whole genome shotgun (WGS) entry which is preliminary data.</text>
</comment>
<reference evidence="6 7" key="1">
    <citation type="submission" date="2018-05" db="EMBL/GenBank/DDBJ databases">
        <title>The Hungate 1000. A catalogue of reference genomes from the rumen microbiome.</title>
        <authorList>
            <person name="Kelly W."/>
        </authorList>
    </citation>
    <scope>NUCLEOTIDE SEQUENCE [LARGE SCALE GENOMIC DNA]</scope>
    <source>
        <strain evidence="6 7">NLAE-zl-C242</strain>
    </source>
</reference>
<protein>
    <submittedName>
        <fullName evidence="6">Type I restriction enzyme S subunit</fullName>
    </submittedName>
</protein>
<feature type="domain" description="Type I restriction modification DNA specificity" evidence="5">
    <location>
        <begin position="421"/>
        <end position="578"/>
    </location>
</feature>
<dbReference type="GO" id="GO:0003677">
    <property type="term" value="F:DNA binding"/>
    <property type="evidence" value="ECO:0007669"/>
    <property type="project" value="UniProtKB-KW"/>
</dbReference>
<dbReference type="Gene3D" id="3.90.220.20">
    <property type="entry name" value="DNA methylase specificity domains"/>
    <property type="match status" value="3"/>
</dbReference>
<dbReference type="CDD" id="cd17291">
    <property type="entry name" value="RMtype1_S_MgeORF438P-TRD-CR_like"/>
    <property type="match status" value="1"/>
</dbReference>
<name>A0A2Y9B9D9_9FIRM</name>
<evidence type="ECO:0000256" key="1">
    <source>
        <dbReference type="ARBA" id="ARBA00010923"/>
    </source>
</evidence>
<dbReference type="Proteomes" id="UP000245845">
    <property type="component" value="Unassembled WGS sequence"/>
</dbReference>
<comment type="subunit">
    <text evidence="4">The methyltransferase is composed of M and S polypeptides.</text>
</comment>
<feature type="domain" description="Type I restriction modification DNA specificity" evidence="5">
    <location>
        <begin position="43"/>
        <end position="177"/>
    </location>
</feature>
<feature type="domain" description="Type I restriction modification DNA specificity" evidence="5">
    <location>
        <begin position="198"/>
        <end position="372"/>
    </location>
</feature>